<protein>
    <submittedName>
        <fullName evidence="2">Unannotated protein</fullName>
    </submittedName>
</protein>
<reference evidence="2" key="1">
    <citation type="submission" date="2020-05" db="EMBL/GenBank/DDBJ databases">
        <authorList>
            <person name="Chiriac C."/>
            <person name="Salcher M."/>
            <person name="Ghai R."/>
            <person name="Kavagutti S V."/>
        </authorList>
    </citation>
    <scope>NUCLEOTIDE SEQUENCE</scope>
</reference>
<sequence length="123" mass="13224">MQVTDTVIEVPELPEGEKVQPVAVPLLVKSDEDRPETVSLKVNVNDDEKPLLAPDDQEAAGGVVSESGTLTEMEIVPPPSVVWAFPAESEREKDPDAVKDEVTDPPPAVAVDVAFTRQVVELV</sequence>
<organism evidence="2">
    <name type="scientific">freshwater metagenome</name>
    <dbReference type="NCBI Taxonomy" id="449393"/>
    <lineage>
        <taxon>unclassified sequences</taxon>
        <taxon>metagenomes</taxon>
        <taxon>ecological metagenomes</taxon>
    </lineage>
</organism>
<proteinExistence type="predicted"/>
<evidence type="ECO:0000313" key="1">
    <source>
        <dbReference type="EMBL" id="CAB4660620.1"/>
    </source>
</evidence>
<dbReference type="AlphaFoldDB" id="A0A6J6MYH4"/>
<gene>
    <name evidence="1" type="ORF">UFOPK2214_01212</name>
    <name evidence="2" type="ORF">UFOPK2295_01221</name>
</gene>
<accession>A0A6J6MYH4</accession>
<dbReference type="EMBL" id="CAEZWV010000027">
    <property type="protein sequence ID" value="CAB4677754.1"/>
    <property type="molecule type" value="Genomic_DNA"/>
</dbReference>
<name>A0A6J6MYH4_9ZZZZ</name>
<evidence type="ECO:0000313" key="2">
    <source>
        <dbReference type="EMBL" id="CAB4677754.1"/>
    </source>
</evidence>
<dbReference type="EMBL" id="CAEZWJ010000047">
    <property type="protein sequence ID" value="CAB4660620.1"/>
    <property type="molecule type" value="Genomic_DNA"/>
</dbReference>